<gene>
    <name evidence="1" type="ORF">ASB58_08675</name>
</gene>
<sequence>MLAFHIGGEEAEYVRVSIREENGDGWFSAAVEVVVGGFRGSYSASFNSWAFSSFEAQLEKMHRDLSGSALFTSYEAQLELVLECDLKGHIRLRGEATDYAGTGNTLVFELEIDQTHVPGIINTLQAALKRYPARAV</sequence>
<comment type="caution">
    <text evidence="1">The sequence shown here is derived from an EMBL/GenBank/DDBJ whole genome shotgun (WGS) entry which is preliminary data.</text>
</comment>
<dbReference type="RefSeq" id="WP_118130145.1">
    <property type="nucleotide sequence ID" value="NZ_LMAZ01000002.1"/>
</dbReference>
<evidence type="ECO:0000313" key="1">
    <source>
        <dbReference type="EMBL" id="RGP55143.1"/>
    </source>
</evidence>
<dbReference type="OrthoDB" id="665647at2"/>
<dbReference type="Pfam" id="PF24716">
    <property type="entry name" value="WapI"/>
    <property type="match status" value="1"/>
</dbReference>
<reference evidence="1 2" key="1">
    <citation type="journal article" date="2018" name="Syst. Appl. Microbiol.">
        <title>Pseudomonas gallaeciensis sp. nov., isolated from crude-oil-contaminated intertidal sand samples after the Prestige oil spill.</title>
        <authorList>
            <person name="Mulet M."/>
            <person name="Sanchez D."/>
            <person name="Rodriguez A.C."/>
            <person name="Nogales B."/>
            <person name="Bosch R."/>
            <person name="Busquets A."/>
            <person name="Gomila M."/>
            <person name="Lalucat J."/>
            <person name="Garcia-Valdes E."/>
        </authorList>
    </citation>
    <scope>NUCLEOTIDE SEQUENCE [LARGE SCALE GENOMIC DNA]</scope>
    <source>
        <strain evidence="1 2">V113</strain>
    </source>
</reference>
<organism evidence="1 2">
    <name type="scientific">Pseudomonas abyssi</name>
    <dbReference type="NCBI Taxonomy" id="170540"/>
    <lineage>
        <taxon>Bacteria</taxon>
        <taxon>Pseudomonadati</taxon>
        <taxon>Pseudomonadota</taxon>
        <taxon>Gammaproteobacteria</taxon>
        <taxon>Pseudomonadales</taxon>
        <taxon>Pseudomonadaceae</taxon>
        <taxon>Pseudomonas</taxon>
    </lineage>
</organism>
<evidence type="ECO:0000313" key="2">
    <source>
        <dbReference type="Proteomes" id="UP000265411"/>
    </source>
</evidence>
<dbReference type="Proteomes" id="UP000265411">
    <property type="component" value="Unassembled WGS sequence"/>
</dbReference>
<dbReference type="InterPro" id="IPR056510">
    <property type="entry name" value="WapI"/>
</dbReference>
<dbReference type="EMBL" id="LMAZ01000002">
    <property type="protein sequence ID" value="RGP55143.1"/>
    <property type="molecule type" value="Genomic_DNA"/>
</dbReference>
<keyword evidence="2" id="KW-1185">Reference proteome</keyword>
<dbReference type="AlphaFoldDB" id="A0A395R4Y2"/>
<proteinExistence type="predicted"/>
<name>A0A395R4Y2_9PSED</name>
<protein>
    <submittedName>
        <fullName evidence="1">Uncharacterized protein</fullName>
    </submittedName>
</protein>
<accession>A0A395R4Y2</accession>